<dbReference type="InterPro" id="IPR036645">
    <property type="entry name" value="Elafin-like_sf"/>
</dbReference>
<evidence type="ECO:0000256" key="1">
    <source>
        <dbReference type="SAM" id="MobiDB-lite"/>
    </source>
</evidence>
<keyword evidence="4" id="KW-1185">Reference proteome</keyword>
<dbReference type="GO" id="GO:0005615">
    <property type="term" value="C:extracellular space"/>
    <property type="evidence" value="ECO:0007669"/>
    <property type="project" value="TreeGrafter"/>
</dbReference>
<dbReference type="Proteomes" id="UP000261520">
    <property type="component" value="Unplaced"/>
</dbReference>
<dbReference type="GO" id="GO:0004867">
    <property type="term" value="F:serine-type endopeptidase inhibitor activity"/>
    <property type="evidence" value="ECO:0007669"/>
    <property type="project" value="TreeGrafter"/>
</dbReference>
<protein>
    <recommendedName>
        <fullName evidence="2">WAP domain-containing protein</fullName>
    </recommendedName>
</protein>
<dbReference type="GO" id="GO:0019731">
    <property type="term" value="P:antibacterial humoral response"/>
    <property type="evidence" value="ECO:0007669"/>
    <property type="project" value="TreeGrafter"/>
</dbReference>
<evidence type="ECO:0000313" key="4">
    <source>
        <dbReference type="Proteomes" id="UP000261520"/>
    </source>
</evidence>
<dbReference type="InterPro" id="IPR008197">
    <property type="entry name" value="WAP_dom"/>
</dbReference>
<dbReference type="PANTHER" id="PTHR19441">
    <property type="entry name" value="WHEY ACDIC PROTEIN WAP"/>
    <property type="match status" value="1"/>
</dbReference>
<dbReference type="Pfam" id="PF00095">
    <property type="entry name" value="WAP"/>
    <property type="match status" value="1"/>
</dbReference>
<feature type="compositionally biased region" description="Polar residues" evidence="1">
    <location>
        <begin position="1"/>
        <end position="15"/>
    </location>
</feature>
<accession>A0A3B4ASW7</accession>
<dbReference type="PROSITE" id="PS51390">
    <property type="entry name" value="WAP"/>
    <property type="match status" value="1"/>
</dbReference>
<feature type="domain" description="WAP" evidence="2">
    <location>
        <begin position="19"/>
        <end position="67"/>
    </location>
</feature>
<dbReference type="FunFam" id="4.10.75.10:FF:000001">
    <property type="entry name" value="Anosmin 1"/>
    <property type="match status" value="1"/>
</dbReference>
<name>A0A3B4ASW7_9GOBI</name>
<evidence type="ECO:0000259" key="2">
    <source>
        <dbReference type="PROSITE" id="PS51390"/>
    </source>
</evidence>
<dbReference type="PRINTS" id="PR00003">
    <property type="entry name" value="4DISULPHCORE"/>
</dbReference>
<feature type="region of interest" description="Disordered" evidence="1">
    <location>
        <begin position="1"/>
        <end position="27"/>
    </location>
</feature>
<dbReference type="AlphaFoldDB" id="A0A3B4ASW7"/>
<proteinExistence type="predicted"/>
<dbReference type="SUPFAM" id="SSF57256">
    <property type="entry name" value="Elafin-like"/>
    <property type="match status" value="1"/>
</dbReference>
<sequence length="76" mass="8149">MKIKDNNISMETISGRSPPENKPGVCPSTKSDTQFGICVIDCTSDCQCEGNLKCCSNGCGKTCQEPVKGKTRTVFV</sequence>
<dbReference type="PANTHER" id="PTHR19441:SF95">
    <property type="entry name" value="PERLWAPIN ISOFORM X1"/>
    <property type="match status" value="1"/>
</dbReference>
<dbReference type="InterPro" id="IPR050514">
    <property type="entry name" value="WAP_four-disulfide_core"/>
</dbReference>
<dbReference type="GO" id="GO:0045087">
    <property type="term" value="P:innate immune response"/>
    <property type="evidence" value="ECO:0007669"/>
    <property type="project" value="TreeGrafter"/>
</dbReference>
<reference evidence="3" key="1">
    <citation type="submission" date="2025-08" db="UniProtKB">
        <authorList>
            <consortium name="Ensembl"/>
        </authorList>
    </citation>
    <scope>IDENTIFICATION</scope>
</reference>
<dbReference type="Ensembl" id="ENSPMGT00000020710.1">
    <property type="protein sequence ID" value="ENSPMGP00000019431.1"/>
    <property type="gene ID" value="ENSPMGG00000015778.1"/>
</dbReference>
<dbReference type="SMART" id="SM00217">
    <property type="entry name" value="WAP"/>
    <property type="match status" value="1"/>
</dbReference>
<dbReference type="Gene3D" id="4.10.75.10">
    <property type="entry name" value="Elafin-like"/>
    <property type="match status" value="1"/>
</dbReference>
<organism evidence="3 4">
    <name type="scientific">Periophthalmus magnuspinnatus</name>
    <dbReference type="NCBI Taxonomy" id="409849"/>
    <lineage>
        <taxon>Eukaryota</taxon>
        <taxon>Metazoa</taxon>
        <taxon>Chordata</taxon>
        <taxon>Craniata</taxon>
        <taxon>Vertebrata</taxon>
        <taxon>Euteleostomi</taxon>
        <taxon>Actinopterygii</taxon>
        <taxon>Neopterygii</taxon>
        <taxon>Teleostei</taxon>
        <taxon>Neoteleostei</taxon>
        <taxon>Acanthomorphata</taxon>
        <taxon>Gobiaria</taxon>
        <taxon>Gobiiformes</taxon>
        <taxon>Gobioidei</taxon>
        <taxon>Gobiidae</taxon>
        <taxon>Oxudercinae</taxon>
        <taxon>Periophthalmus</taxon>
    </lineage>
</organism>
<dbReference type="CDD" id="cd00199">
    <property type="entry name" value="WAP"/>
    <property type="match status" value="1"/>
</dbReference>
<evidence type="ECO:0000313" key="3">
    <source>
        <dbReference type="Ensembl" id="ENSPMGP00000019431.1"/>
    </source>
</evidence>
<reference evidence="3" key="2">
    <citation type="submission" date="2025-09" db="UniProtKB">
        <authorList>
            <consortium name="Ensembl"/>
        </authorList>
    </citation>
    <scope>IDENTIFICATION</scope>
</reference>